<feature type="region of interest" description="Disordered" evidence="1">
    <location>
        <begin position="1"/>
        <end position="21"/>
    </location>
</feature>
<dbReference type="PANTHER" id="PTHR35859:SF4">
    <property type="entry name" value="MEMBRANE CHANNEL PROTEIN, PUTATIVE (AFU_ORTHOLOGUE AFUA_6G11300)-RELATED"/>
    <property type="match status" value="1"/>
</dbReference>
<evidence type="ECO:0000259" key="2">
    <source>
        <dbReference type="Pfam" id="PF23317"/>
    </source>
</evidence>
<gene>
    <name evidence="3" type="ORF">M427DRAFT_66133</name>
</gene>
<dbReference type="STRING" id="1344416.A0A139AXJ9"/>
<evidence type="ECO:0000313" key="4">
    <source>
        <dbReference type="Proteomes" id="UP000070544"/>
    </source>
</evidence>
<sequence length="744" mass="84914">MSAQSQSNIRNMSSVSRSSRPRPPILRRFVQKWDQKENQNMLRFLKQQELEDVDVRDITDKVRWIIVEKVQFALPPEHMSGQGSPEVNERIIRPILTELRQNWSDSGAIPFCLLLLSTKFSAASDLDLGYRSVWATRSTIALHLAARCLRYFDENDLTNALFFEFEFVDDGRFDSPTRLSERPDEVFTPSRTFSPSSQPPDNRDDEYTPLLEEETGPIYSESTMGLAVQLHALGFTSHPLVQATTHAIWNGTICILWEDLGDEEDRPRYRFLRETAARDLRYGSTTGRSKVRPSGPEDKDKAFWWGEYSSTWRADLDRNSFEYVVSRHNLLDIEKLRVPRLQYWLSVLLLTVFVGLYILLTLVPPFRVDPAQVTVIEINFHVLAWSLVIDKLESLTTTGLAWFLQLWNLVDVVMYSLYITFFTLRMLGLQPSYGPEYTKAALEVLAFLSLPLWLRFIGAFDRVKWFGVVAMGASKMISEAYPFVLLVIVFLIGFCNALYALAVAEGTHKELTWISIFGELSKIFVGGFSYARDGADFSKRIDPFWGQILFLTFSGTQSIVLMTILASFFSQAISSIIRNAEAEFHFRLVQLVVDYAKNGDVYPFAPPFNVIELLLELLSPFVPTVLYARINRRLLRFFMFPVLLTIYIFEIISWIFRTRFGIAPPKPTNLTSGGAPATPLTRRSAEPIGKRGPMPSVGLPPVLVSEANGDDLMKETEKTTELAELKSMLAQVLKRLDDLEPTRE</sequence>
<dbReference type="OrthoDB" id="2373987at2759"/>
<feature type="region of interest" description="Disordered" evidence="1">
    <location>
        <begin position="667"/>
        <end position="701"/>
    </location>
</feature>
<dbReference type="InterPro" id="IPR052971">
    <property type="entry name" value="TRP_calcium_channel"/>
</dbReference>
<feature type="domain" description="Calcium channel YVC1-like C-terminal transmembrane" evidence="2">
    <location>
        <begin position="371"/>
        <end position="650"/>
    </location>
</feature>
<protein>
    <recommendedName>
        <fullName evidence="2">Calcium channel YVC1-like C-terminal transmembrane domain-containing protein</fullName>
    </recommendedName>
</protein>
<dbReference type="InterPro" id="IPR056336">
    <property type="entry name" value="YVC1_C"/>
</dbReference>
<feature type="compositionally biased region" description="Polar residues" evidence="1">
    <location>
        <begin position="189"/>
        <end position="200"/>
    </location>
</feature>
<proteinExistence type="predicted"/>
<evidence type="ECO:0000313" key="3">
    <source>
        <dbReference type="EMBL" id="KXS21437.1"/>
    </source>
</evidence>
<reference evidence="3 4" key="1">
    <citation type="journal article" date="2015" name="Genome Biol. Evol.">
        <title>Phylogenomic analyses indicate that early fungi evolved digesting cell walls of algal ancestors of land plants.</title>
        <authorList>
            <person name="Chang Y."/>
            <person name="Wang S."/>
            <person name="Sekimoto S."/>
            <person name="Aerts A.L."/>
            <person name="Choi C."/>
            <person name="Clum A."/>
            <person name="LaButti K.M."/>
            <person name="Lindquist E.A."/>
            <person name="Yee Ngan C."/>
            <person name="Ohm R.A."/>
            <person name="Salamov A.A."/>
            <person name="Grigoriev I.V."/>
            <person name="Spatafora J.W."/>
            <person name="Berbee M.L."/>
        </authorList>
    </citation>
    <scope>NUCLEOTIDE SEQUENCE [LARGE SCALE GENOMIC DNA]</scope>
    <source>
        <strain evidence="3 4">JEL478</strain>
    </source>
</reference>
<feature type="compositionally biased region" description="Basic and acidic residues" evidence="1">
    <location>
        <begin position="176"/>
        <end position="185"/>
    </location>
</feature>
<name>A0A139AXJ9_GONPJ</name>
<dbReference type="Proteomes" id="UP000070544">
    <property type="component" value="Unassembled WGS sequence"/>
</dbReference>
<organism evidence="3 4">
    <name type="scientific">Gonapodya prolifera (strain JEL478)</name>
    <name type="common">Monoblepharis prolifera</name>
    <dbReference type="NCBI Taxonomy" id="1344416"/>
    <lineage>
        <taxon>Eukaryota</taxon>
        <taxon>Fungi</taxon>
        <taxon>Fungi incertae sedis</taxon>
        <taxon>Chytridiomycota</taxon>
        <taxon>Chytridiomycota incertae sedis</taxon>
        <taxon>Monoblepharidomycetes</taxon>
        <taxon>Monoblepharidales</taxon>
        <taxon>Gonapodyaceae</taxon>
        <taxon>Gonapodya</taxon>
    </lineage>
</organism>
<keyword evidence="4" id="KW-1185">Reference proteome</keyword>
<dbReference type="Pfam" id="PF23317">
    <property type="entry name" value="YVC1_C"/>
    <property type="match status" value="1"/>
</dbReference>
<feature type="region of interest" description="Disordered" evidence="1">
    <location>
        <begin position="176"/>
        <end position="208"/>
    </location>
</feature>
<evidence type="ECO:0000256" key="1">
    <source>
        <dbReference type="SAM" id="MobiDB-lite"/>
    </source>
</evidence>
<feature type="compositionally biased region" description="Low complexity" evidence="1">
    <location>
        <begin position="7"/>
        <end position="18"/>
    </location>
</feature>
<dbReference type="PANTHER" id="PTHR35859">
    <property type="entry name" value="NONSELECTIVE CATION CHANNEL PROTEIN"/>
    <property type="match status" value="1"/>
</dbReference>
<dbReference type="EMBL" id="KQ965733">
    <property type="protein sequence ID" value="KXS21437.1"/>
    <property type="molecule type" value="Genomic_DNA"/>
</dbReference>
<accession>A0A139AXJ9</accession>
<dbReference type="AlphaFoldDB" id="A0A139AXJ9"/>